<dbReference type="InterPro" id="IPR014968">
    <property type="entry name" value="XisI"/>
</dbReference>
<accession>A0AAE3R425</accession>
<reference evidence="1" key="1">
    <citation type="submission" date="2023-05" db="EMBL/GenBank/DDBJ databases">
        <authorList>
            <person name="Zhang X."/>
        </authorList>
    </citation>
    <scope>NUCLEOTIDE SEQUENCE</scope>
    <source>
        <strain evidence="1">BD1B2-1</strain>
    </source>
</reference>
<name>A0AAE3R425_9BACT</name>
<sequence length="116" mass="13260">MATLEKEKKGVKSKLEAKQKTIKEVLTSYTKGGYGNTKDLKNVAVFDDERSRYLVMVQGLDKEGQRINDIFCHVEILTDGIILIMENNSDEEITEDLVKKGIKREEITNTNLLFYS</sequence>
<dbReference type="AlphaFoldDB" id="A0AAE3R425"/>
<evidence type="ECO:0000313" key="1">
    <source>
        <dbReference type="EMBL" id="MDJ1502790.1"/>
    </source>
</evidence>
<dbReference type="Pfam" id="PF08869">
    <property type="entry name" value="XisI"/>
    <property type="match status" value="1"/>
</dbReference>
<dbReference type="SUPFAM" id="SSF143847">
    <property type="entry name" value="XisI-like"/>
    <property type="match status" value="1"/>
</dbReference>
<evidence type="ECO:0000313" key="2">
    <source>
        <dbReference type="Proteomes" id="UP001232063"/>
    </source>
</evidence>
<gene>
    <name evidence="1" type="ORF">QNI22_19130</name>
</gene>
<dbReference type="EMBL" id="JASJOU010000006">
    <property type="protein sequence ID" value="MDJ1502790.1"/>
    <property type="molecule type" value="Genomic_DNA"/>
</dbReference>
<dbReference type="RefSeq" id="WP_314513079.1">
    <property type="nucleotide sequence ID" value="NZ_JASJOU010000006.1"/>
</dbReference>
<protein>
    <submittedName>
        <fullName evidence="1">Element excision factor XisI family protein</fullName>
    </submittedName>
</protein>
<proteinExistence type="predicted"/>
<organism evidence="1 2">
    <name type="scientific">Xanthocytophaga agilis</name>
    <dbReference type="NCBI Taxonomy" id="3048010"/>
    <lineage>
        <taxon>Bacteria</taxon>
        <taxon>Pseudomonadati</taxon>
        <taxon>Bacteroidota</taxon>
        <taxon>Cytophagia</taxon>
        <taxon>Cytophagales</taxon>
        <taxon>Rhodocytophagaceae</taxon>
        <taxon>Xanthocytophaga</taxon>
    </lineage>
</organism>
<comment type="caution">
    <text evidence="1">The sequence shown here is derived from an EMBL/GenBank/DDBJ whole genome shotgun (WGS) entry which is preliminary data.</text>
</comment>
<dbReference type="Gene3D" id="3.30.310.110">
    <property type="entry name" value="XisI-like"/>
    <property type="match status" value="1"/>
</dbReference>
<keyword evidence="2" id="KW-1185">Reference proteome</keyword>
<dbReference type="Proteomes" id="UP001232063">
    <property type="component" value="Unassembled WGS sequence"/>
</dbReference>
<dbReference type="InterPro" id="IPR035943">
    <property type="entry name" value="XisI-like_sf"/>
</dbReference>